<evidence type="ECO:0000313" key="1">
    <source>
        <dbReference type="EMBL" id="KAK4498881.1"/>
    </source>
</evidence>
<comment type="caution">
    <text evidence="1">The sequence shown here is derived from an EMBL/GenBank/DDBJ whole genome shotgun (WGS) entry which is preliminary data.</text>
</comment>
<dbReference type="Proteomes" id="UP001305779">
    <property type="component" value="Unassembled WGS sequence"/>
</dbReference>
<gene>
    <name evidence="1" type="ORF">PRZ48_009391</name>
</gene>
<name>A0ABR0EC93_ZASCE</name>
<dbReference type="EMBL" id="JAXOVC010000007">
    <property type="protein sequence ID" value="KAK4498881.1"/>
    <property type="molecule type" value="Genomic_DNA"/>
</dbReference>
<accession>A0ABR0EC93</accession>
<proteinExistence type="predicted"/>
<evidence type="ECO:0000313" key="2">
    <source>
        <dbReference type="Proteomes" id="UP001305779"/>
    </source>
</evidence>
<reference evidence="1 2" key="1">
    <citation type="journal article" date="2023" name="G3 (Bethesda)">
        <title>A chromosome-level genome assembly of Zasmidium syzygii isolated from banana leaves.</title>
        <authorList>
            <person name="van Westerhoven A.C."/>
            <person name="Mehrabi R."/>
            <person name="Talebi R."/>
            <person name="Steentjes M.B.F."/>
            <person name="Corcolon B."/>
            <person name="Chong P.A."/>
            <person name="Kema G.H.J."/>
            <person name="Seidl M.F."/>
        </authorList>
    </citation>
    <scope>NUCLEOTIDE SEQUENCE [LARGE SCALE GENOMIC DNA]</scope>
    <source>
        <strain evidence="1 2">P124</strain>
    </source>
</reference>
<keyword evidence="2" id="KW-1185">Reference proteome</keyword>
<sequence>MFDLSLTQQLPAHALASPDFLSSFKTCVQLIVLPFKLEEDGHCDDAIKAHQNAIVLLQKIQKVSGIRKFNRKMYERQEGVHRERAAYLEGMKGRYDEIVKVPSRAAVAKAGSTKAVVSSLDPLSSFSEQSGSSPTEYVITHDSELIDVGCRSLWCTVKDATSAHTLYAAQAIWDRDKPLIECVLRRADGMFPFGEAIHTTLLLQGKPNLNFKLRMQRRGADDGEVWEVPSSTAGKKWWSPRRFSFGGRHFVWKNEDGKDGSLFRKWDWETLYEVRDETEGSEVVGSRLAWGKTQGGFKSKWYLFMVEGLDLALREHILASQLSRYFRWNNPPYKDLSGVEAGARALRAVGAVWSLAEALG</sequence>
<organism evidence="1 2">
    <name type="scientific">Zasmidium cellare</name>
    <name type="common">Wine cellar mold</name>
    <name type="synonym">Racodium cellare</name>
    <dbReference type="NCBI Taxonomy" id="395010"/>
    <lineage>
        <taxon>Eukaryota</taxon>
        <taxon>Fungi</taxon>
        <taxon>Dikarya</taxon>
        <taxon>Ascomycota</taxon>
        <taxon>Pezizomycotina</taxon>
        <taxon>Dothideomycetes</taxon>
        <taxon>Dothideomycetidae</taxon>
        <taxon>Mycosphaerellales</taxon>
        <taxon>Mycosphaerellaceae</taxon>
        <taxon>Zasmidium</taxon>
    </lineage>
</organism>
<protein>
    <submittedName>
        <fullName evidence="1">Uncharacterized protein</fullName>
    </submittedName>
</protein>